<sequence>MGRIISAQTDRLVQPPALNENPQLLMPELDPELALRVSRSTP</sequence>
<comment type="caution">
    <text evidence="1">The sequence shown here is derived from an EMBL/GenBank/DDBJ whole genome shotgun (WGS) entry which is preliminary data.</text>
</comment>
<evidence type="ECO:0000313" key="1">
    <source>
        <dbReference type="EMBL" id="MBE1562854.1"/>
    </source>
</evidence>
<reference evidence="1 2" key="1">
    <citation type="submission" date="2020-10" db="EMBL/GenBank/DDBJ databases">
        <title>Sequencing the genomes of 1000 actinobacteria strains.</title>
        <authorList>
            <person name="Klenk H.-P."/>
        </authorList>
    </citation>
    <scope>NUCLEOTIDE SEQUENCE [LARGE SCALE GENOMIC DNA]</scope>
    <source>
        <strain evidence="1 2">DSM 43748</strain>
    </source>
</reference>
<organism evidence="1 2">
    <name type="scientific">Nonomuraea africana</name>
    <dbReference type="NCBI Taxonomy" id="46171"/>
    <lineage>
        <taxon>Bacteria</taxon>
        <taxon>Bacillati</taxon>
        <taxon>Actinomycetota</taxon>
        <taxon>Actinomycetes</taxon>
        <taxon>Streptosporangiales</taxon>
        <taxon>Streptosporangiaceae</taxon>
        <taxon>Nonomuraea</taxon>
    </lineage>
</organism>
<dbReference type="Proteomes" id="UP000661607">
    <property type="component" value="Unassembled WGS sequence"/>
</dbReference>
<gene>
    <name evidence="1" type="ORF">H4W81_005633</name>
</gene>
<dbReference type="RefSeq" id="WP_264083189.1">
    <property type="nucleotide sequence ID" value="NZ_BAAASY010000004.1"/>
</dbReference>
<name>A0ABR9KLG4_9ACTN</name>
<dbReference type="EMBL" id="JADBEF010000001">
    <property type="protein sequence ID" value="MBE1562854.1"/>
    <property type="molecule type" value="Genomic_DNA"/>
</dbReference>
<accession>A0ABR9KLG4</accession>
<keyword evidence="2" id="KW-1185">Reference proteome</keyword>
<evidence type="ECO:0000313" key="2">
    <source>
        <dbReference type="Proteomes" id="UP000661607"/>
    </source>
</evidence>
<proteinExistence type="predicted"/>
<protein>
    <submittedName>
        <fullName evidence="1">Uncharacterized protein</fullName>
    </submittedName>
</protein>